<protein>
    <submittedName>
        <fullName evidence="1">9276_t:CDS:1</fullName>
    </submittedName>
</protein>
<organism evidence="1 2">
    <name type="scientific">Acaulospora colombiana</name>
    <dbReference type="NCBI Taxonomy" id="27376"/>
    <lineage>
        <taxon>Eukaryota</taxon>
        <taxon>Fungi</taxon>
        <taxon>Fungi incertae sedis</taxon>
        <taxon>Mucoromycota</taxon>
        <taxon>Glomeromycotina</taxon>
        <taxon>Glomeromycetes</taxon>
        <taxon>Diversisporales</taxon>
        <taxon>Acaulosporaceae</taxon>
        <taxon>Acaulospora</taxon>
    </lineage>
</organism>
<evidence type="ECO:0000313" key="1">
    <source>
        <dbReference type="EMBL" id="CAG8545688.1"/>
    </source>
</evidence>
<proteinExistence type="predicted"/>
<sequence length="1054" mass="121069">MVSTYDFFYELASLDPLERQASTAGFISYLHNKYEEHLKSKVNPTSNKIAKEDFTGVLDYLESSCGADITYSLVRLTRGLASPRAGARHGFSLALIELLACLKCVTYKIIATLIDEACLIKSSKDRENSDLIFGRVFGFMAIIQSGILWRESSTKENYIETIDNLIACSNYKSYVRESCYHIIISSIPHLKITSFEDSAIAHLITVMKGRNNHGIHNPDDVNLALSIESQYPEIVKNDSWKKILLHDCDSCVVKWRNPNIMHRDNMAKLAEAIQVCFEDLVISVSLVSLYPFIIAFQARSSKLAAEIHQNQESRLHSVWNTIINLYSCEDVIGKHSIKFDDFWKFVVDAHFATFQLKVIEQVSAEDGDKGMIIVKSLLGTNCNWDFDTLSGTKTIKRILRTMSSDALENFLLHVEQIFLKPNQKDNSGTDTIEDCRQWIINFVYSILKDAQMKRRESWMIIVFNMFIMYGFFTAKVDGEKKISKCDFDESSSMFDSMGEPLEKMREDFMQARFRVPKPPLSEKTQECCRTRFFHALGELITIRPLENKQSFDVRLNGTMNNGETWAYYAVCQLVKLERDEKIEPLIILNDEVRETKEKVFKIMHRINDKLRKSKEKTTKNQDEALQCEGFLWLFSFSILTLYNEQKEAMNALEDLQSCYAKMSAKSKKSIHDEHDPADVIVDILLGYLAIPSSLLHNMAEHAFRIFCGKITGSSLNLLLDLINKGDIEAMDIDSEEEVDKMEGEDEDDEESDSNASEGEDDSNEDDSGESDDDHVILKRKYKNIDEQDENESDEDDENDEDNEDNESDEGDDAVSDQERMMEDLDSKLVEYFKQKKIEKSRKKDAKYQKIHFKHKVIGLLRVFAHSQPTNPLILELLVPLLEISKNSKTDEISRSAFVLLNKIIANKEVPTQFEDGKVLTLIKQVHDLSSKSKNGELSKSCWKAGIYLFRSLALHYKDEGSDGLPEEYPNPSIEKAVNIYELSYQKWIKRPNRLTVKSFSELPNLLPQVPWYLSKIFLEFTDPETAKNPKQVTLAYDISKSIFNYYVPKKKRKL</sequence>
<accession>A0ACA9LS14</accession>
<name>A0ACA9LS14_9GLOM</name>
<evidence type="ECO:0000313" key="2">
    <source>
        <dbReference type="Proteomes" id="UP000789525"/>
    </source>
</evidence>
<dbReference type="Proteomes" id="UP000789525">
    <property type="component" value="Unassembled WGS sequence"/>
</dbReference>
<reference evidence="1" key="1">
    <citation type="submission" date="2021-06" db="EMBL/GenBank/DDBJ databases">
        <authorList>
            <person name="Kallberg Y."/>
            <person name="Tangrot J."/>
            <person name="Rosling A."/>
        </authorList>
    </citation>
    <scope>NUCLEOTIDE SEQUENCE</scope>
    <source>
        <strain evidence="1">CL356</strain>
    </source>
</reference>
<comment type="caution">
    <text evidence="1">The sequence shown here is derived from an EMBL/GenBank/DDBJ whole genome shotgun (WGS) entry which is preliminary data.</text>
</comment>
<dbReference type="EMBL" id="CAJVPT010007842">
    <property type="protein sequence ID" value="CAG8545688.1"/>
    <property type="molecule type" value="Genomic_DNA"/>
</dbReference>
<keyword evidence="2" id="KW-1185">Reference proteome</keyword>
<feature type="non-terminal residue" evidence="1">
    <location>
        <position position="1054"/>
    </location>
</feature>
<gene>
    <name evidence="1" type="ORF">ACOLOM_LOCUS4648</name>
</gene>